<organism evidence="2 3">
    <name type="scientific">Epicoccum nigrum</name>
    <name type="common">Soil fungus</name>
    <name type="synonym">Epicoccum purpurascens</name>
    <dbReference type="NCBI Taxonomy" id="105696"/>
    <lineage>
        <taxon>Eukaryota</taxon>
        <taxon>Fungi</taxon>
        <taxon>Dikarya</taxon>
        <taxon>Ascomycota</taxon>
        <taxon>Pezizomycotina</taxon>
        <taxon>Dothideomycetes</taxon>
        <taxon>Pleosporomycetidae</taxon>
        <taxon>Pleosporales</taxon>
        <taxon>Pleosporineae</taxon>
        <taxon>Didymellaceae</taxon>
        <taxon>Epicoccum</taxon>
    </lineage>
</organism>
<name>A0A1Y2M4H6_EPING</name>
<keyword evidence="3" id="KW-1185">Reference proteome</keyword>
<accession>A0A1Y2M4H6</accession>
<gene>
    <name evidence="2" type="ORF">B5807_05058</name>
</gene>
<feature type="compositionally biased region" description="Polar residues" evidence="1">
    <location>
        <begin position="23"/>
        <end position="37"/>
    </location>
</feature>
<feature type="region of interest" description="Disordered" evidence="1">
    <location>
        <begin position="50"/>
        <end position="76"/>
    </location>
</feature>
<evidence type="ECO:0000313" key="3">
    <source>
        <dbReference type="Proteomes" id="UP000193240"/>
    </source>
</evidence>
<dbReference type="Proteomes" id="UP000193240">
    <property type="component" value="Unassembled WGS sequence"/>
</dbReference>
<protein>
    <submittedName>
        <fullName evidence="2">Uncharacterized protein</fullName>
    </submittedName>
</protein>
<feature type="compositionally biased region" description="Basic residues" evidence="1">
    <location>
        <begin position="337"/>
        <end position="347"/>
    </location>
</feature>
<evidence type="ECO:0000256" key="1">
    <source>
        <dbReference type="SAM" id="MobiDB-lite"/>
    </source>
</evidence>
<feature type="region of interest" description="Disordered" evidence="1">
    <location>
        <begin position="1"/>
        <end position="37"/>
    </location>
</feature>
<reference evidence="2 3" key="1">
    <citation type="journal article" date="2017" name="Genome Announc.">
        <title>Genome sequence of the saprophytic ascomycete Epicoccum nigrum ICMP 19927 strain isolated from New Zealand.</title>
        <authorList>
            <person name="Fokin M."/>
            <person name="Fleetwood D."/>
            <person name="Weir B.S."/>
            <person name="Villas-Boas S.G."/>
        </authorList>
    </citation>
    <scope>NUCLEOTIDE SEQUENCE [LARGE SCALE GENOMIC DNA]</scope>
    <source>
        <strain evidence="2 3">ICMP 19927</strain>
    </source>
</reference>
<sequence length="446" mass="49576">MFVPRAVRLKGVKEAQRPKAAKPSTNQQAGKDATTTNSKDALVQAMGMTSMNSPAPQRDTASHTATPTRGPRFITSPVTPEYMAQLATGIELIFTDYAHQEESRANWLKERYREVDGEQNYVHLTAILSHSYISKLKPEATQILLQQALHDHPSKLLELSRNGYHVRRRPSTYPAPFVPAHSFDMTDDDGLAFWDQRTIYVEPHLRNMCPQPARVAQWLADHGALKPKWLPVQAVHTLWNSCAFVVLSGSVMHEGTWNKWRETGKPEDWKIMTKVEHTKRTAEYRALLERENPRGMRRAGEDVTALPQIARPAALPVASRPLAEVESGRGEEVGGGGKRKRKRRKAGRSTAGAMGNDDMETEARSAFNDNQGGLHEPDTAMVDADAPEHANKQPDGDTQQAQASKRKRKKWKSDKLNAAAEHIGLADMAPAAGTVDAAQPSKKRRC</sequence>
<dbReference type="AlphaFoldDB" id="A0A1Y2M4H6"/>
<dbReference type="InParanoid" id="A0A1Y2M4H6"/>
<feature type="region of interest" description="Disordered" evidence="1">
    <location>
        <begin position="320"/>
        <end position="446"/>
    </location>
</feature>
<feature type="compositionally biased region" description="Basic and acidic residues" evidence="1">
    <location>
        <begin position="386"/>
        <end position="395"/>
    </location>
</feature>
<evidence type="ECO:0000313" key="2">
    <source>
        <dbReference type="EMBL" id="OSS50118.1"/>
    </source>
</evidence>
<dbReference type="EMBL" id="KZ107842">
    <property type="protein sequence ID" value="OSS50118.1"/>
    <property type="molecule type" value="Genomic_DNA"/>
</dbReference>
<proteinExistence type="predicted"/>